<comment type="subcellular location">
    <subcellularLocation>
        <location evidence="1">Membrane</location>
        <topology evidence="1">Multi-pass membrane protein</topology>
    </subcellularLocation>
</comment>
<dbReference type="GO" id="GO:0016020">
    <property type="term" value="C:membrane"/>
    <property type="evidence" value="ECO:0007669"/>
    <property type="project" value="UniProtKB-SubCell"/>
</dbReference>
<gene>
    <name evidence="7" type="ORF">XNOV1_A008230</name>
</gene>
<keyword evidence="8" id="KW-1185">Reference proteome</keyword>
<evidence type="ECO:0000313" key="7">
    <source>
        <dbReference type="EMBL" id="CAJ1080236.1"/>
    </source>
</evidence>
<feature type="transmembrane region" description="Helical" evidence="6">
    <location>
        <begin position="184"/>
        <end position="206"/>
    </location>
</feature>
<dbReference type="PANTHER" id="PTHR31548:SF3">
    <property type="entry name" value="CLARIN-3"/>
    <property type="match status" value="1"/>
</dbReference>
<proteinExistence type="inferred from homology"/>
<dbReference type="AlphaFoldDB" id="A0AAV1H5C2"/>
<evidence type="ECO:0000256" key="1">
    <source>
        <dbReference type="ARBA" id="ARBA00004141"/>
    </source>
</evidence>
<feature type="transmembrane region" description="Helical" evidence="6">
    <location>
        <begin position="7"/>
        <end position="28"/>
    </location>
</feature>
<evidence type="ECO:0000256" key="4">
    <source>
        <dbReference type="ARBA" id="ARBA00022989"/>
    </source>
</evidence>
<evidence type="ECO:0000256" key="3">
    <source>
        <dbReference type="ARBA" id="ARBA00022692"/>
    </source>
</evidence>
<evidence type="ECO:0000256" key="2">
    <source>
        <dbReference type="ARBA" id="ARBA00005787"/>
    </source>
</evidence>
<dbReference type="GO" id="GO:0007605">
    <property type="term" value="P:sensory perception of sound"/>
    <property type="evidence" value="ECO:0007669"/>
    <property type="project" value="UniProtKB-ARBA"/>
</dbReference>
<protein>
    <submittedName>
        <fullName evidence="7">Clarin-3</fullName>
    </submittedName>
</protein>
<reference evidence="7" key="1">
    <citation type="submission" date="2023-08" db="EMBL/GenBank/DDBJ databases">
        <authorList>
            <person name="Alioto T."/>
            <person name="Alioto T."/>
            <person name="Gomez Garrido J."/>
        </authorList>
    </citation>
    <scope>NUCLEOTIDE SEQUENCE</scope>
</reference>
<name>A0AAV1H5C2_XYRNO</name>
<organism evidence="7 8">
    <name type="scientific">Xyrichtys novacula</name>
    <name type="common">Pearly razorfish</name>
    <name type="synonym">Hemipteronotus novacula</name>
    <dbReference type="NCBI Taxonomy" id="13765"/>
    <lineage>
        <taxon>Eukaryota</taxon>
        <taxon>Metazoa</taxon>
        <taxon>Chordata</taxon>
        <taxon>Craniata</taxon>
        <taxon>Vertebrata</taxon>
        <taxon>Euteleostomi</taxon>
        <taxon>Actinopterygii</taxon>
        <taxon>Neopterygii</taxon>
        <taxon>Teleostei</taxon>
        <taxon>Neoteleostei</taxon>
        <taxon>Acanthomorphata</taxon>
        <taxon>Eupercaria</taxon>
        <taxon>Labriformes</taxon>
        <taxon>Labridae</taxon>
        <taxon>Xyrichtys</taxon>
    </lineage>
</organism>
<sequence>MPSLTKILHFLSSALVTAVSVAILAYAMSADWATTTMECTRQGSPFANGSAVVQLRLFQAAVQRIVCPAFGGEDTFEVFPKLVETGGAPVILHGLVLGLLALCLLCSLCSILISIYNSVSNPYETYMGPVGMYACSSLSACLAVLLIILYVVNLFATQMAEDLVQAFSGGIQAEFRNKSATMHVGFFLVIPYIVLSIIAIILIYMYDHAAYTHRREQQRPTEDAPKEIMMY</sequence>
<keyword evidence="5 6" id="KW-0472">Membrane</keyword>
<dbReference type="PANTHER" id="PTHR31548">
    <property type="entry name" value="CLARIN"/>
    <property type="match status" value="1"/>
</dbReference>
<evidence type="ECO:0000256" key="6">
    <source>
        <dbReference type="SAM" id="Phobius"/>
    </source>
</evidence>
<keyword evidence="4 6" id="KW-1133">Transmembrane helix</keyword>
<evidence type="ECO:0000256" key="5">
    <source>
        <dbReference type="ARBA" id="ARBA00023136"/>
    </source>
</evidence>
<dbReference type="EMBL" id="OY660882">
    <property type="protein sequence ID" value="CAJ1080236.1"/>
    <property type="molecule type" value="Genomic_DNA"/>
</dbReference>
<dbReference type="Proteomes" id="UP001178508">
    <property type="component" value="Chromosome 19"/>
</dbReference>
<comment type="similarity">
    <text evidence="2">Belongs to the clarin family.</text>
</comment>
<feature type="transmembrane region" description="Helical" evidence="6">
    <location>
        <begin position="90"/>
        <end position="118"/>
    </location>
</feature>
<feature type="transmembrane region" description="Helical" evidence="6">
    <location>
        <begin position="130"/>
        <end position="152"/>
    </location>
</feature>
<keyword evidence="3 6" id="KW-0812">Transmembrane</keyword>
<accession>A0AAV1H5C2</accession>
<dbReference type="InterPro" id="IPR026748">
    <property type="entry name" value="Clarin"/>
</dbReference>
<evidence type="ECO:0000313" key="8">
    <source>
        <dbReference type="Proteomes" id="UP001178508"/>
    </source>
</evidence>